<evidence type="ECO:0000313" key="8">
    <source>
        <dbReference type="Proteomes" id="UP000266385"/>
    </source>
</evidence>
<gene>
    <name evidence="7" type="ORF">D1223_15230</name>
</gene>
<dbReference type="Gene3D" id="1.10.10.10">
    <property type="entry name" value="Winged helix-like DNA-binding domain superfamily/Winged helix DNA-binding domain"/>
    <property type="match status" value="1"/>
</dbReference>
<dbReference type="GO" id="GO:0003700">
    <property type="term" value="F:DNA-binding transcription factor activity"/>
    <property type="evidence" value="ECO:0007669"/>
    <property type="project" value="InterPro"/>
</dbReference>
<dbReference type="FunFam" id="1.10.10.10:FF:000001">
    <property type="entry name" value="LysR family transcriptional regulator"/>
    <property type="match status" value="1"/>
</dbReference>
<dbReference type="AlphaFoldDB" id="A0A399R6D3"/>
<dbReference type="InterPro" id="IPR005119">
    <property type="entry name" value="LysR_subst-bd"/>
</dbReference>
<comment type="similarity">
    <text evidence="1">Belongs to the LysR transcriptional regulatory family.</text>
</comment>
<dbReference type="PROSITE" id="PS50931">
    <property type="entry name" value="HTH_LYSR"/>
    <property type="match status" value="1"/>
</dbReference>
<dbReference type="InterPro" id="IPR036388">
    <property type="entry name" value="WH-like_DNA-bd_sf"/>
</dbReference>
<evidence type="ECO:0000259" key="6">
    <source>
        <dbReference type="PROSITE" id="PS50931"/>
    </source>
</evidence>
<keyword evidence="8" id="KW-1185">Reference proteome</keyword>
<evidence type="ECO:0000256" key="2">
    <source>
        <dbReference type="ARBA" id="ARBA00023015"/>
    </source>
</evidence>
<keyword evidence="2" id="KW-0805">Transcription regulation</keyword>
<dbReference type="Gene3D" id="3.40.190.10">
    <property type="entry name" value="Periplasmic binding protein-like II"/>
    <property type="match status" value="2"/>
</dbReference>
<dbReference type="GO" id="GO:0032993">
    <property type="term" value="C:protein-DNA complex"/>
    <property type="evidence" value="ECO:0007669"/>
    <property type="project" value="TreeGrafter"/>
</dbReference>
<dbReference type="Pfam" id="PF03466">
    <property type="entry name" value="LysR_substrate"/>
    <property type="match status" value="1"/>
</dbReference>
<dbReference type="SUPFAM" id="SSF53850">
    <property type="entry name" value="Periplasmic binding protein-like II"/>
    <property type="match status" value="1"/>
</dbReference>
<evidence type="ECO:0000256" key="5">
    <source>
        <dbReference type="ARBA" id="ARBA00023163"/>
    </source>
</evidence>
<dbReference type="PANTHER" id="PTHR30346:SF26">
    <property type="entry name" value="HYDROGEN PEROXIDE-INDUCIBLE GENES ACTIVATOR"/>
    <property type="match status" value="1"/>
</dbReference>
<sequence>MRPTLRQLQYLVAIADTGKFGDAAKRVNVSQPSLSAQIAEMEAHLGTVLIERGRHGAFMTPTGEEAVRRARMILRDVEDLKAVVQSGRASLAGRIRLGVLPTIGPYLLPAATRHLHAKYPDFRLSVREERTIDLEAHLHDGRLDTVISTIEDHSDAGHAPLFEENLWVCAAPDDELAQSAGDVKLADLKGRSLLTLGYGHRFYHIIQSLAEAAGAHVSSEYQGTSLDAIRQMAEMGAGVAVFPSLYALTEARRDPDLVVRRIDDPMARREISLIWRQTSPLADRLEKLAEELRAAAVSVLVGRAGRVS</sequence>
<reference evidence="7 8" key="1">
    <citation type="submission" date="2018-08" db="EMBL/GenBank/DDBJ databases">
        <title>Henriciella mobilis sp. nov., isolated from seawater.</title>
        <authorList>
            <person name="Cheng H."/>
            <person name="Wu Y.-H."/>
            <person name="Xu X.-W."/>
            <person name="Guo L.-L."/>
        </authorList>
    </citation>
    <scope>NUCLEOTIDE SEQUENCE [LARGE SCALE GENOMIC DNA]</scope>
    <source>
        <strain evidence="7 8">JN25</strain>
    </source>
</reference>
<keyword evidence="3" id="KW-0238">DNA-binding</keyword>
<accession>A0A399R6D3</accession>
<keyword evidence="4" id="KW-0010">Activator</keyword>
<dbReference type="PRINTS" id="PR00039">
    <property type="entry name" value="HTHLYSR"/>
</dbReference>
<evidence type="ECO:0000313" key="7">
    <source>
        <dbReference type="EMBL" id="RIJ27176.1"/>
    </source>
</evidence>
<dbReference type="OrthoDB" id="9775392at2"/>
<dbReference type="GO" id="GO:0003677">
    <property type="term" value="F:DNA binding"/>
    <property type="evidence" value="ECO:0007669"/>
    <property type="project" value="UniProtKB-KW"/>
</dbReference>
<dbReference type="Pfam" id="PF00126">
    <property type="entry name" value="HTH_1"/>
    <property type="match status" value="1"/>
</dbReference>
<protein>
    <submittedName>
        <fullName evidence="7">Hydrogen peroxide-inducible genes activator</fullName>
    </submittedName>
</protein>
<dbReference type="SUPFAM" id="SSF46785">
    <property type="entry name" value="Winged helix' DNA-binding domain"/>
    <property type="match status" value="1"/>
</dbReference>
<dbReference type="InterPro" id="IPR000847">
    <property type="entry name" value="LysR_HTH_N"/>
</dbReference>
<organism evidence="7 8">
    <name type="scientific">Henriciella mobilis</name>
    <dbReference type="NCBI Taxonomy" id="2305467"/>
    <lineage>
        <taxon>Bacteria</taxon>
        <taxon>Pseudomonadati</taxon>
        <taxon>Pseudomonadota</taxon>
        <taxon>Alphaproteobacteria</taxon>
        <taxon>Hyphomonadales</taxon>
        <taxon>Hyphomonadaceae</taxon>
        <taxon>Henriciella</taxon>
    </lineage>
</organism>
<evidence type="ECO:0000256" key="4">
    <source>
        <dbReference type="ARBA" id="ARBA00023159"/>
    </source>
</evidence>
<evidence type="ECO:0000256" key="1">
    <source>
        <dbReference type="ARBA" id="ARBA00009437"/>
    </source>
</evidence>
<name>A0A399R6D3_9PROT</name>
<feature type="domain" description="HTH lysR-type" evidence="6">
    <location>
        <begin position="3"/>
        <end position="60"/>
    </location>
</feature>
<dbReference type="Proteomes" id="UP000266385">
    <property type="component" value="Unassembled WGS sequence"/>
</dbReference>
<proteinExistence type="inferred from homology"/>
<keyword evidence="5" id="KW-0804">Transcription</keyword>
<dbReference type="PANTHER" id="PTHR30346">
    <property type="entry name" value="TRANSCRIPTIONAL DUAL REGULATOR HCAR-RELATED"/>
    <property type="match status" value="1"/>
</dbReference>
<dbReference type="InterPro" id="IPR036390">
    <property type="entry name" value="WH_DNA-bd_sf"/>
</dbReference>
<comment type="caution">
    <text evidence="7">The sequence shown here is derived from an EMBL/GenBank/DDBJ whole genome shotgun (WGS) entry which is preliminary data.</text>
</comment>
<dbReference type="RefSeq" id="WP_119377289.1">
    <property type="nucleotide sequence ID" value="NZ_QWFX01000014.1"/>
</dbReference>
<dbReference type="EMBL" id="QWFX01000014">
    <property type="protein sequence ID" value="RIJ27176.1"/>
    <property type="molecule type" value="Genomic_DNA"/>
</dbReference>
<dbReference type="CDD" id="cd08411">
    <property type="entry name" value="PBP2_OxyR"/>
    <property type="match status" value="1"/>
</dbReference>
<evidence type="ECO:0000256" key="3">
    <source>
        <dbReference type="ARBA" id="ARBA00023125"/>
    </source>
</evidence>